<comment type="pathway">
    <text evidence="1">Glycolipid biosynthesis; glycosylphosphatidylinositol-anchor biosynthesis.</text>
</comment>
<evidence type="ECO:0000256" key="1">
    <source>
        <dbReference type="ARBA" id="ARBA00004687"/>
    </source>
</evidence>
<dbReference type="EMBL" id="CAVLGL010000057">
    <property type="protein sequence ID" value="CAK1583562.1"/>
    <property type="molecule type" value="Genomic_DNA"/>
</dbReference>
<gene>
    <name evidence="5" type="ORF">PARMNEM_LOCUS4943</name>
</gene>
<evidence type="ECO:0000313" key="5">
    <source>
        <dbReference type="EMBL" id="CAK1583562.1"/>
    </source>
</evidence>
<keyword evidence="3" id="KW-1133">Transmembrane helix</keyword>
<dbReference type="InterPro" id="IPR044215">
    <property type="entry name" value="PIG-H"/>
</dbReference>
<dbReference type="AlphaFoldDB" id="A0AAV1KP37"/>
<keyword evidence="6" id="KW-1185">Reference proteome</keyword>
<feature type="transmembrane region" description="Helical" evidence="3">
    <location>
        <begin position="47"/>
        <end position="66"/>
    </location>
</feature>
<comment type="caution">
    <text evidence="5">The sequence shown here is derived from an EMBL/GenBank/DDBJ whole genome shotgun (WGS) entry which is preliminary data.</text>
</comment>
<dbReference type="PANTHER" id="PTHR15231">
    <property type="entry name" value="PHOSPHATIDYLINOSITOL N-ACETYLGLUCOSAMINYLTRANSFERASE SUBUNIT H"/>
    <property type="match status" value="1"/>
</dbReference>
<evidence type="ECO:0000259" key="4">
    <source>
        <dbReference type="Pfam" id="PF10181"/>
    </source>
</evidence>
<evidence type="ECO:0000313" key="6">
    <source>
        <dbReference type="Proteomes" id="UP001314205"/>
    </source>
</evidence>
<organism evidence="5 6">
    <name type="scientific">Parnassius mnemosyne</name>
    <name type="common">clouded apollo</name>
    <dbReference type="NCBI Taxonomy" id="213953"/>
    <lineage>
        <taxon>Eukaryota</taxon>
        <taxon>Metazoa</taxon>
        <taxon>Ecdysozoa</taxon>
        <taxon>Arthropoda</taxon>
        <taxon>Hexapoda</taxon>
        <taxon>Insecta</taxon>
        <taxon>Pterygota</taxon>
        <taxon>Neoptera</taxon>
        <taxon>Endopterygota</taxon>
        <taxon>Lepidoptera</taxon>
        <taxon>Glossata</taxon>
        <taxon>Ditrysia</taxon>
        <taxon>Papilionoidea</taxon>
        <taxon>Papilionidae</taxon>
        <taxon>Parnassiinae</taxon>
        <taxon>Parnassini</taxon>
        <taxon>Parnassius</taxon>
        <taxon>Driopa</taxon>
    </lineage>
</organism>
<keyword evidence="3" id="KW-0812">Transmembrane</keyword>
<keyword evidence="3" id="KW-0472">Membrane</keyword>
<feature type="domain" description="Phosphatidylinositol N-acetylglucosaminyltransferase subunit H conserved" evidence="4">
    <location>
        <begin position="96"/>
        <end position="151"/>
    </location>
</feature>
<dbReference type="Pfam" id="PF10181">
    <property type="entry name" value="PIG-H"/>
    <property type="match status" value="1"/>
</dbReference>
<evidence type="ECO:0000256" key="2">
    <source>
        <dbReference type="ARBA" id="ARBA00009610"/>
    </source>
</evidence>
<proteinExistence type="inferred from homology"/>
<sequence length="204" mass="23102">MAEIKKIFDCENVNGVNLSLKVKSRNSTPNSMSFTISFKNKENKSHWHKKSLILAVILNIISLIYIRISVTAILIIVIVLSFLIFFWITHSVQSETILVIPTVGIQNSVTYVLGQEDIFVPWSSIEDVIINEVIKLNRVLYYLTLLVKTGTTQANQESEGIKLIPLFKYTKPRLVMLETIYSELQTLLMAAQREGLEVGSGDKQ</sequence>
<comment type="similarity">
    <text evidence="2">Belongs to the PIGH family.</text>
</comment>
<dbReference type="Proteomes" id="UP001314205">
    <property type="component" value="Unassembled WGS sequence"/>
</dbReference>
<name>A0AAV1KP37_9NEOP</name>
<reference evidence="5 6" key="1">
    <citation type="submission" date="2023-11" db="EMBL/GenBank/DDBJ databases">
        <authorList>
            <person name="Hedman E."/>
            <person name="Englund M."/>
            <person name="Stromberg M."/>
            <person name="Nyberg Akerstrom W."/>
            <person name="Nylinder S."/>
            <person name="Jareborg N."/>
            <person name="Kallberg Y."/>
            <person name="Kronander E."/>
        </authorList>
    </citation>
    <scope>NUCLEOTIDE SEQUENCE [LARGE SCALE GENOMIC DNA]</scope>
</reference>
<dbReference type="GO" id="GO:0000506">
    <property type="term" value="C:glycosylphosphatidylinositol-N-acetylglucosaminyltransferase (GPI-GnT) complex"/>
    <property type="evidence" value="ECO:0007669"/>
    <property type="project" value="InterPro"/>
</dbReference>
<dbReference type="PANTHER" id="PTHR15231:SF1">
    <property type="entry name" value="PHOSPHATIDYLINOSITOL N-ACETYLGLUCOSAMINYLTRANSFERASE SUBUNIT H"/>
    <property type="match status" value="1"/>
</dbReference>
<evidence type="ECO:0000256" key="3">
    <source>
        <dbReference type="SAM" id="Phobius"/>
    </source>
</evidence>
<dbReference type="InterPro" id="IPR019328">
    <property type="entry name" value="PIGH-H_dom"/>
</dbReference>
<protein>
    <recommendedName>
        <fullName evidence="4">Phosphatidylinositol N-acetylglucosaminyltransferase subunit H conserved domain-containing protein</fullName>
    </recommendedName>
</protein>
<feature type="transmembrane region" description="Helical" evidence="3">
    <location>
        <begin position="72"/>
        <end position="89"/>
    </location>
</feature>
<dbReference type="GO" id="GO:0006506">
    <property type="term" value="P:GPI anchor biosynthetic process"/>
    <property type="evidence" value="ECO:0007669"/>
    <property type="project" value="InterPro"/>
</dbReference>
<accession>A0AAV1KP37</accession>